<dbReference type="AlphaFoldDB" id="A0A4V2EV40"/>
<dbReference type="EMBL" id="SGWV01000012">
    <property type="protein sequence ID" value="RZS47373.1"/>
    <property type="molecule type" value="Genomic_DNA"/>
</dbReference>
<gene>
    <name evidence="1" type="ORF">EV685_3576</name>
</gene>
<organism evidence="1 2">
    <name type="scientific">Sphaerotilus mobilis</name>
    <dbReference type="NCBI Taxonomy" id="47994"/>
    <lineage>
        <taxon>Bacteria</taxon>
        <taxon>Pseudomonadati</taxon>
        <taxon>Pseudomonadota</taxon>
        <taxon>Betaproteobacteria</taxon>
        <taxon>Burkholderiales</taxon>
        <taxon>Sphaerotilaceae</taxon>
        <taxon>Sphaerotilus</taxon>
    </lineage>
</organism>
<dbReference type="RefSeq" id="WP_165396846.1">
    <property type="nucleotide sequence ID" value="NZ_SGWV01000012.1"/>
</dbReference>
<sequence>MTEPLLRTSLASTWTLPVRLRKTLPLAIVTTPVATMPSDPVLSSVPVRFTSPP</sequence>
<evidence type="ECO:0000313" key="2">
    <source>
        <dbReference type="Proteomes" id="UP000293433"/>
    </source>
</evidence>
<comment type="caution">
    <text evidence="1">The sequence shown here is derived from an EMBL/GenBank/DDBJ whole genome shotgun (WGS) entry which is preliminary data.</text>
</comment>
<proteinExistence type="predicted"/>
<accession>A0A4V2EV40</accession>
<protein>
    <submittedName>
        <fullName evidence="1">Uncharacterized protein</fullName>
    </submittedName>
</protein>
<name>A0A4V2EV40_9BURK</name>
<keyword evidence="2" id="KW-1185">Reference proteome</keyword>
<reference evidence="1 2" key="1">
    <citation type="submission" date="2019-02" db="EMBL/GenBank/DDBJ databases">
        <title>Genomic Encyclopedia of Type Strains, Phase IV (KMG-IV): sequencing the most valuable type-strain genomes for metagenomic binning, comparative biology and taxonomic classification.</title>
        <authorList>
            <person name="Goeker M."/>
        </authorList>
    </citation>
    <scope>NUCLEOTIDE SEQUENCE [LARGE SCALE GENOMIC DNA]</scope>
    <source>
        <strain evidence="1 2">DSM 10617</strain>
    </source>
</reference>
<dbReference type="Proteomes" id="UP000293433">
    <property type="component" value="Unassembled WGS sequence"/>
</dbReference>
<evidence type="ECO:0000313" key="1">
    <source>
        <dbReference type="EMBL" id="RZS47373.1"/>
    </source>
</evidence>